<dbReference type="Pfam" id="PF13340">
    <property type="entry name" value="DUF4096"/>
    <property type="match status" value="1"/>
</dbReference>
<organism evidence="3 4">
    <name type="scientific">Rhodococcus opacus</name>
    <name type="common">Nocardia opaca</name>
    <dbReference type="NCBI Taxonomy" id="37919"/>
    <lineage>
        <taxon>Bacteria</taxon>
        <taxon>Bacillati</taxon>
        <taxon>Actinomycetota</taxon>
        <taxon>Actinomycetes</taxon>
        <taxon>Mycobacteriales</taxon>
        <taxon>Nocardiaceae</taxon>
        <taxon>Rhodococcus</taxon>
    </lineage>
</organism>
<reference evidence="4" key="1">
    <citation type="submission" date="2018-02" db="EMBL/GenBank/DDBJ databases">
        <title>Draft genome sequencing of Rhodococcus opacus KU647198.</title>
        <authorList>
            <person name="Zheng B.-X."/>
        </authorList>
    </citation>
    <scope>NUCLEOTIDE SEQUENCE [LARGE SCALE GENOMIC DNA]</scope>
    <source>
        <strain evidence="4">04-OD7</strain>
    </source>
</reference>
<evidence type="ECO:0000313" key="3">
    <source>
        <dbReference type="EMBL" id="PQP10822.1"/>
    </source>
</evidence>
<dbReference type="AlphaFoldDB" id="A0A2S8I8X7"/>
<dbReference type="EMBL" id="PUIO01000124">
    <property type="protein sequence ID" value="PQP10822.1"/>
    <property type="molecule type" value="Genomic_DNA"/>
</dbReference>
<name>A0A2S8I8X7_RHOOP</name>
<evidence type="ECO:0000313" key="4">
    <source>
        <dbReference type="Proteomes" id="UP000239290"/>
    </source>
</evidence>
<accession>A0A2S8I8X7</accession>
<dbReference type="PANTHER" id="PTHR30007:SF0">
    <property type="entry name" value="TRANSPOSASE"/>
    <property type="match status" value="1"/>
</dbReference>
<dbReference type="PANTHER" id="PTHR30007">
    <property type="entry name" value="PHP DOMAIN PROTEIN"/>
    <property type="match status" value="1"/>
</dbReference>
<dbReference type="InterPro" id="IPR025161">
    <property type="entry name" value="IS402-like_dom"/>
</dbReference>
<comment type="caution">
    <text evidence="3">The sequence shown here is derived from an EMBL/GenBank/DDBJ whole genome shotgun (WGS) entry which is preliminary data.</text>
</comment>
<feature type="domain" description="Insertion element IS402-like" evidence="2">
    <location>
        <begin position="17"/>
        <end position="88"/>
    </location>
</feature>
<dbReference type="Proteomes" id="UP000239290">
    <property type="component" value="Unassembled WGS sequence"/>
</dbReference>
<evidence type="ECO:0000259" key="2">
    <source>
        <dbReference type="Pfam" id="PF13340"/>
    </source>
</evidence>
<gene>
    <name evidence="3" type="ORF">C5613_43720</name>
</gene>
<feature type="region of interest" description="Disordered" evidence="1">
    <location>
        <begin position="115"/>
        <end position="142"/>
    </location>
</feature>
<proteinExistence type="predicted"/>
<evidence type="ECO:0000256" key="1">
    <source>
        <dbReference type="SAM" id="MobiDB-lite"/>
    </source>
</evidence>
<sequence length="142" mass="16448">MGSRKEHRKSKPYPSDLTDAKWELIAPMVPVPSAGRPSIHSRCRIVDAILYVNRTGCSWRQLPHDFPKWETVYWDFKVWNESGVTDRIYDALRARARDRGGRIRWPRRGWSTLRRSRVPTPSGRTRAVGTARNESMGAKGTW</sequence>
<protein>
    <recommendedName>
        <fullName evidence="2">Insertion element IS402-like domain-containing protein</fullName>
    </recommendedName>
</protein>